<dbReference type="Proteomes" id="UP000677457">
    <property type="component" value="Unassembled WGS sequence"/>
</dbReference>
<dbReference type="EMBL" id="BOQM01000002">
    <property type="protein sequence ID" value="GIM81751.1"/>
    <property type="molecule type" value="Genomic_DNA"/>
</dbReference>
<keyword evidence="2" id="KW-1185">Reference proteome</keyword>
<comment type="caution">
    <text evidence="1">The sequence shown here is derived from an EMBL/GenBank/DDBJ whole genome shotgun (WGS) entry which is preliminary data.</text>
</comment>
<organism evidence="1 2">
    <name type="scientific">Salinispora arenicola</name>
    <dbReference type="NCBI Taxonomy" id="168697"/>
    <lineage>
        <taxon>Bacteria</taxon>
        <taxon>Bacillati</taxon>
        <taxon>Actinomycetota</taxon>
        <taxon>Actinomycetes</taxon>
        <taxon>Micromonosporales</taxon>
        <taxon>Micromonosporaceae</taxon>
        <taxon>Salinispora</taxon>
    </lineage>
</organism>
<accession>A0ABQ4JNP2</accession>
<gene>
    <name evidence="1" type="ORF">Sar04_03750</name>
</gene>
<proteinExistence type="predicted"/>
<sequence>MTVDGSPPTSASGGTSFARRARAPSASAWSLGQGLNPLAKLGTAGVDESPECRGDIGCGLERRVRPFCFVGVHTDMFDRLRVRTAHWPRSTRRPQSGRSSRAYRRSSGQWSHCDTWPTCRTTKSAGCRETAGYHCRQRNLRACAWYTVTVSAE</sequence>
<name>A0ABQ4JNP2_SALAC</name>
<evidence type="ECO:0000313" key="1">
    <source>
        <dbReference type="EMBL" id="GIM81751.1"/>
    </source>
</evidence>
<reference evidence="1 2" key="1">
    <citation type="submission" date="2021-03" db="EMBL/GenBank/DDBJ databases">
        <title>Whole genome shotgun sequence of Salinispora arenicola NBRC 105043.</title>
        <authorList>
            <person name="Komaki H."/>
            <person name="Tamura T."/>
        </authorList>
    </citation>
    <scope>NUCLEOTIDE SEQUENCE [LARGE SCALE GENOMIC DNA]</scope>
    <source>
        <strain evidence="1 2">NBRC 105043</strain>
    </source>
</reference>
<protein>
    <submittedName>
        <fullName evidence="1">Uncharacterized protein</fullName>
    </submittedName>
</protein>
<evidence type="ECO:0000313" key="2">
    <source>
        <dbReference type="Proteomes" id="UP000677457"/>
    </source>
</evidence>